<dbReference type="InterPro" id="IPR016156">
    <property type="entry name" value="FAD/NAD-linked_Rdtase_dimer_sf"/>
</dbReference>
<keyword evidence="9 13" id="KW-0520">NAD</keyword>
<reference evidence="16" key="1">
    <citation type="submission" date="2022-08" db="EMBL/GenBank/DDBJ databases">
        <title>Alicyclobacillus fastidiosus DSM 17978, complete genome.</title>
        <authorList>
            <person name="Wang Q."/>
            <person name="Cai R."/>
            <person name="Wang Z."/>
        </authorList>
    </citation>
    <scope>NUCLEOTIDE SEQUENCE</scope>
    <source>
        <strain evidence="16">DSM 17978</strain>
    </source>
</reference>
<keyword evidence="6 13" id="KW-0285">Flavoprotein</keyword>
<dbReference type="PROSITE" id="PS00076">
    <property type="entry name" value="PYRIDINE_REDOX_1"/>
    <property type="match status" value="1"/>
</dbReference>
<dbReference type="PRINTS" id="PR00368">
    <property type="entry name" value="FADPNR"/>
</dbReference>
<evidence type="ECO:0000256" key="11">
    <source>
        <dbReference type="ARBA" id="ARBA00023284"/>
    </source>
</evidence>
<feature type="domain" description="Pyridine nucleotide-disulphide oxidoreductase dimerisation" evidence="14">
    <location>
        <begin position="342"/>
        <end position="450"/>
    </location>
</feature>
<evidence type="ECO:0000256" key="1">
    <source>
        <dbReference type="ARBA" id="ARBA00004496"/>
    </source>
</evidence>
<dbReference type="InterPro" id="IPR001100">
    <property type="entry name" value="Pyr_nuc-diS_OxRdtase"/>
</dbReference>
<sequence length="470" mass="50511">MNVVIIGGGPGGYTAALQAANHGLSVTLVERGGIGGTCLNVGCIPTKSLLETASSWSKAVYHGWLKESTMPDSHWQEAQKQKQAVVKQLTTGVKTLLKGAGVRTVTGTARFVSENEVIVEDEGVKHSITFDRVIIATGSRVSLPQIDGADQPGVYTSDSILAIEQIPRRLVIVGGGVIGLEFASLFQQLATHVDIVEFTDEILPRFDVKTVTVLKRLLLMQGISFHTRSTVQRIERSSTTRDLKVIVRGSNDALFSLDADAVLLAVGRSPNTDSLHLEKIGVQTDRERILVNQHCQSSAVNVYAIGDCSNPVMLAHAAMSDAHAAVDHIVGHAGFRKSRFLIPQCIYSQPELASVGMTEEEAKQAGVLYEVSEVRMTANGKALVAETDGVCRILSEQGTGMILGVHMVGPHVTELIQEATLALELEATVRELVQTIHAHPTVSEVIHEAALVTIGHPVHVPKKRKEGIPL</sequence>
<dbReference type="PIRSF" id="PIRSF000350">
    <property type="entry name" value="Mercury_reductase_MerA"/>
    <property type="match status" value="1"/>
</dbReference>
<evidence type="ECO:0000256" key="12">
    <source>
        <dbReference type="ARBA" id="ARBA00049187"/>
    </source>
</evidence>
<keyword evidence="8 13" id="KW-0560">Oxidoreductase</keyword>
<evidence type="ECO:0000313" key="16">
    <source>
        <dbReference type="EMBL" id="WAH41291.1"/>
    </source>
</evidence>
<evidence type="ECO:0000256" key="2">
    <source>
        <dbReference type="ARBA" id="ARBA00007532"/>
    </source>
</evidence>
<protein>
    <recommendedName>
        <fullName evidence="4 13">Dihydrolipoyl dehydrogenase</fullName>
        <ecNumber evidence="3 13">1.8.1.4</ecNumber>
    </recommendedName>
</protein>
<name>A0ABY6ZGR8_9BACL</name>
<dbReference type="InterPro" id="IPR036188">
    <property type="entry name" value="FAD/NAD-bd_sf"/>
</dbReference>
<gene>
    <name evidence="16" type="primary">lpdA</name>
    <name evidence="16" type="ORF">NZD89_24010</name>
</gene>
<evidence type="ECO:0000256" key="13">
    <source>
        <dbReference type="RuleBase" id="RU003692"/>
    </source>
</evidence>
<dbReference type="PANTHER" id="PTHR22912:SF217">
    <property type="entry name" value="DIHYDROLIPOYL DEHYDROGENASE"/>
    <property type="match status" value="1"/>
</dbReference>
<dbReference type="EMBL" id="CP104067">
    <property type="protein sequence ID" value="WAH41291.1"/>
    <property type="molecule type" value="Genomic_DNA"/>
</dbReference>
<dbReference type="EC" id="1.8.1.4" evidence="3 13"/>
<dbReference type="Proteomes" id="UP001164761">
    <property type="component" value="Chromosome"/>
</dbReference>
<dbReference type="Pfam" id="PF07992">
    <property type="entry name" value="Pyr_redox_2"/>
    <property type="match status" value="1"/>
</dbReference>
<feature type="domain" description="FAD/NAD(P)-binding" evidence="15">
    <location>
        <begin position="1"/>
        <end position="322"/>
    </location>
</feature>
<evidence type="ECO:0000256" key="4">
    <source>
        <dbReference type="ARBA" id="ARBA00016961"/>
    </source>
</evidence>
<evidence type="ECO:0000259" key="14">
    <source>
        <dbReference type="Pfam" id="PF02852"/>
    </source>
</evidence>
<comment type="miscellaneous">
    <text evidence="13">The active site is a redox-active disulfide bond.</text>
</comment>
<dbReference type="Pfam" id="PF02852">
    <property type="entry name" value="Pyr_redox_dim"/>
    <property type="match status" value="1"/>
</dbReference>
<comment type="similarity">
    <text evidence="2 13">Belongs to the class-I pyridine nucleotide-disulfide oxidoreductase family.</text>
</comment>
<dbReference type="InterPro" id="IPR050151">
    <property type="entry name" value="Class-I_Pyr_Nuc-Dis_Oxidored"/>
</dbReference>
<dbReference type="SUPFAM" id="SSF55424">
    <property type="entry name" value="FAD/NAD-linked reductases, dimerisation (C-terminal) domain"/>
    <property type="match status" value="1"/>
</dbReference>
<keyword evidence="7 13" id="KW-0274">FAD</keyword>
<dbReference type="Gene3D" id="3.30.390.30">
    <property type="match status" value="1"/>
</dbReference>
<keyword evidence="10" id="KW-1015">Disulfide bond</keyword>
<dbReference type="RefSeq" id="WP_268005206.1">
    <property type="nucleotide sequence ID" value="NZ_BSUT01000001.1"/>
</dbReference>
<comment type="subcellular location">
    <subcellularLocation>
        <location evidence="1">Cytoplasm</location>
    </subcellularLocation>
</comment>
<evidence type="ECO:0000256" key="9">
    <source>
        <dbReference type="ARBA" id="ARBA00023027"/>
    </source>
</evidence>
<evidence type="ECO:0000256" key="10">
    <source>
        <dbReference type="ARBA" id="ARBA00023157"/>
    </source>
</evidence>
<comment type="catalytic activity">
    <reaction evidence="12 13">
        <text>N(6)-[(R)-dihydrolipoyl]-L-lysyl-[protein] + NAD(+) = N(6)-[(R)-lipoyl]-L-lysyl-[protein] + NADH + H(+)</text>
        <dbReference type="Rhea" id="RHEA:15045"/>
        <dbReference type="Rhea" id="RHEA-COMP:10474"/>
        <dbReference type="Rhea" id="RHEA-COMP:10475"/>
        <dbReference type="ChEBI" id="CHEBI:15378"/>
        <dbReference type="ChEBI" id="CHEBI:57540"/>
        <dbReference type="ChEBI" id="CHEBI:57945"/>
        <dbReference type="ChEBI" id="CHEBI:83099"/>
        <dbReference type="ChEBI" id="CHEBI:83100"/>
        <dbReference type="EC" id="1.8.1.4"/>
    </reaction>
</comment>
<keyword evidence="5" id="KW-0963">Cytoplasm</keyword>
<keyword evidence="11 13" id="KW-0676">Redox-active center</keyword>
<evidence type="ECO:0000259" key="15">
    <source>
        <dbReference type="Pfam" id="PF07992"/>
    </source>
</evidence>
<evidence type="ECO:0000256" key="8">
    <source>
        <dbReference type="ARBA" id="ARBA00023002"/>
    </source>
</evidence>
<dbReference type="PANTHER" id="PTHR22912">
    <property type="entry name" value="DISULFIDE OXIDOREDUCTASE"/>
    <property type="match status" value="1"/>
</dbReference>
<dbReference type="InterPro" id="IPR023753">
    <property type="entry name" value="FAD/NAD-binding_dom"/>
</dbReference>
<comment type="cofactor">
    <cofactor evidence="13">
        <name>FAD</name>
        <dbReference type="ChEBI" id="CHEBI:57692"/>
    </cofactor>
    <text evidence="13">Binds 1 FAD per subunit.</text>
</comment>
<dbReference type="InterPro" id="IPR012999">
    <property type="entry name" value="Pyr_OxRdtase_I_AS"/>
</dbReference>
<dbReference type="InterPro" id="IPR006258">
    <property type="entry name" value="Lipoamide_DH"/>
</dbReference>
<evidence type="ECO:0000256" key="3">
    <source>
        <dbReference type="ARBA" id="ARBA00012608"/>
    </source>
</evidence>
<dbReference type="SUPFAM" id="SSF51905">
    <property type="entry name" value="FAD/NAD(P)-binding domain"/>
    <property type="match status" value="1"/>
</dbReference>
<dbReference type="GO" id="GO:0004148">
    <property type="term" value="F:dihydrolipoyl dehydrogenase (NADH) activity"/>
    <property type="evidence" value="ECO:0007669"/>
    <property type="project" value="UniProtKB-EC"/>
</dbReference>
<dbReference type="NCBIfam" id="TIGR01350">
    <property type="entry name" value="lipoamide_DH"/>
    <property type="match status" value="1"/>
</dbReference>
<evidence type="ECO:0000256" key="6">
    <source>
        <dbReference type="ARBA" id="ARBA00022630"/>
    </source>
</evidence>
<dbReference type="InterPro" id="IPR004099">
    <property type="entry name" value="Pyr_nucl-diS_OxRdtase_dimer"/>
</dbReference>
<evidence type="ECO:0000313" key="17">
    <source>
        <dbReference type="Proteomes" id="UP001164761"/>
    </source>
</evidence>
<keyword evidence="17" id="KW-1185">Reference proteome</keyword>
<dbReference type="PRINTS" id="PR00411">
    <property type="entry name" value="PNDRDTASEI"/>
</dbReference>
<accession>A0ABY6ZGR8</accession>
<organism evidence="16 17">
    <name type="scientific">Alicyclobacillus fastidiosus</name>
    <dbReference type="NCBI Taxonomy" id="392011"/>
    <lineage>
        <taxon>Bacteria</taxon>
        <taxon>Bacillati</taxon>
        <taxon>Bacillota</taxon>
        <taxon>Bacilli</taxon>
        <taxon>Bacillales</taxon>
        <taxon>Alicyclobacillaceae</taxon>
        <taxon>Alicyclobacillus</taxon>
    </lineage>
</organism>
<dbReference type="Gene3D" id="3.50.50.60">
    <property type="entry name" value="FAD/NAD(P)-binding domain"/>
    <property type="match status" value="2"/>
</dbReference>
<proteinExistence type="inferred from homology"/>
<evidence type="ECO:0000256" key="7">
    <source>
        <dbReference type="ARBA" id="ARBA00022827"/>
    </source>
</evidence>
<evidence type="ECO:0000256" key="5">
    <source>
        <dbReference type="ARBA" id="ARBA00022490"/>
    </source>
</evidence>